<protein>
    <recommendedName>
        <fullName evidence="3">DUF2971 domain-containing protein</fullName>
    </recommendedName>
</protein>
<comment type="caution">
    <text evidence="1">The sequence shown here is derived from an EMBL/GenBank/DDBJ whole genome shotgun (WGS) entry which is preliminary data.</text>
</comment>
<gene>
    <name evidence="1" type="ORF">RN51_01716</name>
</gene>
<reference evidence="1 2" key="1">
    <citation type="submission" date="2015-02" db="EMBL/GenBank/DDBJ databases">
        <title>Draft genome sequences of ten Microbacterium spp. with emphasis on heavy metal contaminated environments.</title>
        <authorList>
            <person name="Corretto E."/>
        </authorList>
    </citation>
    <scope>NUCLEOTIDE SEQUENCE [LARGE SCALE GENOMIC DNA]</scope>
    <source>
        <strain evidence="1 2">BEL163</strain>
    </source>
</reference>
<accession>A0A0F0KS62</accession>
<dbReference type="PATRIC" id="fig|82380.10.peg.1725"/>
<dbReference type="Proteomes" id="UP000033725">
    <property type="component" value="Unassembled WGS sequence"/>
</dbReference>
<sequence>MTLDSIWHYTDGRGLEGIVTYDTLRATSFRHLNDSREADYATSLLQAAAKTRRTTVPTAHQARFDSLMKHAERRGLDLFLLCAARKPDLLTVWRGYGGKVSYAIELDATVDLLPIQRTDATEHPNPPAGWEIERDEEGSIIVNPDQVHIEVVPWRKVRYNTAGVDARVDRIAKLAEKKKNPISDLFFPWHELADIKMLELKHPAFKDEREARMILEVNPRWKFVHHYEGRFGVTPFIELSAVNEDNQHNANDRYLTAAGKLPIRSVMIGPTPLGDEVIDATKEFLELNGYPDVDVSRSTIPFRS</sequence>
<organism evidence="1 2">
    <name type="scientific">Microbacterium oxydans</name>
    <dbReference type="NCBI Taxonomy" id="82380"/>
    <lineage>
        <taxon>Bacteria</taxon>
        <taxon>Bacillati</taxon>
        <taxon>Actinomycetota</taxon>
        <taxon>Actinomycetes</taxon>
        <taxon>Micrococcales</taxon>
        <taxon>Microbacteriaceae</taxon>
        <taxon>Microbacterium</taxon>
    </lineage>
</organism>
<evidence type="ECO:0000313" key="1">
    <source>
        <dbReference type="EMBL" id="KJL22970.1"/>
    </source>
</evidence>
<name>A0A0F0KS62_9MICO</name>
<dbReference type="EMBL" id="JYIV01000024">
    <property type="protein sequence ID" value="KJL22970.1"/>
    <property type="molecule type" value="Genomic_DNA"/>
</dbReference>
<evidence type="ECO:0000313" key="2">
    <source>
        <dbReference type="Proteomes" id="UP000033725"/>
    </source>
</evidence>
<dbReference type="AlphaFoldDB" id="A0A0F0KS62"/>
<evidence type="ECO:0008006" key="3">
    <source>
        <dbReference type="Google" id="ProtNLM"/>
    </source>
</evidence>
<proteinExistence type="predicted"/>